<evidence type="ECO:0000313" key="3">
    <source>
        <dbReference type="Proteomes" id="UP000008942"/>
    </source>
</evidence>
<comment type="caution">
    <text evidence="2">The sequence shown here is derived from an EMBL/GenBank/DDBJ whole genome shotgun (WGS) entry which is preliminary data.</text>
</comment>
<protein>
    <submittedName>
        <fullName evidence="2">Uncharacterized protein</fullName>
    </submittedName>
</protein>
<gene>
    <name evidence="2" type="ORF">MCU_01446</name>
</gene>
<keyword evidence="1" id="KW-1133">Transmembrane helix</keyword>
<evidence type="ECO:0000256" key="1">
    <source>
        <dbReference type="SAM" id="Phobius"/>
    </source>
</evidence>
<name>A0ABN0GJI6_BAREL</name>
<keyword evidence="1" id="KW-0472">Membrane</keyword>
<proteinExistence type="predicted"/>
<dbReference type="EMBL" id="AILW01000021">
    <property type="protein sequence ID" value="EJF82476.1"/>
    <property type="molecule type" value="Genomic_DNA"/>
</dbReference>
<reference evidence="2 3" key="1">
    <citation type="submission" date="2012-03" db="EMBL/GenBank/DDBJ databases">
        <title>The Genome Sequence of Bartonella elizabethae Re6043vi.</title>
        <authorList>
            <consortium name="The Broad Institute Genome Sequencing Platform"/>
            <consortium name="The Broad Institute Genome Sequencing Center for Infectious Disease"/>
            <person name="Feldgarden M."/>
            <person name="Kirby J."/>
            <person name="Kosoy M."/>
            <person name="Birtles R."/>
            <person name="Probert W.S."/>
            <person name="Chiaraviglio L."/>
            <person name="Young S.K."/>
            <person name="Zeng Q."/>
            <person name="Gargeya S."/>
            <person name="Fitzgerald M."/>
            <person name="Haas B."/>
            <person name="Abouelleil A."/>
            <person name="Alvarado L."/>
            <person name="Arachchi H.M."/>
            <person name="Berlin A."/>
            <person name="Chapman S.B."/>
            <person name="Gearin G."/>
            <person name="Goldberg J."/>
            <person name="Griggs A."/>
            <person name="Gujja S."/>
            <person name="Hansen M."/>
            <person name="Heiman D."/>
            <person name="Howarth C."/>
            <person name="Larimer J."/>
            <person name="Lui A."/>
            <person name="MacDonald P.J.P."/>
            <person name="McCowen C."/>
            <person name="Montmayeur A."/>
            <person name="Murphy C."/>
            <person name="Neiman D."/>
            <person name="Pearson M."/>
            <person name="Priest M."/>
            <person name="Roberts A."/>
            <person name="Saif S."/>
            <person name="Shea T."/>
            <person name="Sisk P."/>
            <person name="Stolte C."/>
            <person name="Sykes S."/>
            <person name="Wortman J."/>
            <person name="Nusbaum C."/>
            <person name="Birren B."/>
        </authorList>
    </citation>
    <scope>NUCLEOTIDE SEQUENCE [LARGE SCALE GENOMIC DNA]</scope>
    <source>
        <strain evidence="2 3">Re6043vi</strain>
    </source>
</reference>
<sequence length="87" mass="9738">MIETFGCKAALKKTFFLHSKALLGLFFDFALFDVLSFDAIAAPIFLGVVLLFPLDDLFHRAFVFDASVSLRNLFNSVELLSNQLTAF</sequence>
<organism evidence="2 3">
    <name type="scientific">Bartonella elizabethae Re6043vi</name>
    <dbReference type="NCBI Taxonomy" id="1094554"/>
    <lineage>
        <taxon>Bacteria</taxon>
        <taxon>Pseudomonadati</taxon>
        <taxon>Pseudomonadota</taxon>
        <taxon>Alphaproteobacteria</taxon>
        <taxon>Hyphomicrobiales</taxon>
        <taxon>Bartonellaceae</taxon>
        <taxon>Bartonella</taxon>
    </lineage>
</organism>
<evidence type="ECO:0000313" key="2">
    <source>
        <dbReference type="EMBL" id="EJF82476.1"/>
    </source>
</evidence>
<keyword evidence="1" id="KW-0812">Transmembrane</keyword>
<feature type="transmembrane region" description="Helical" evidence="1">
    <location>
        <begin position="21"/>
        <end position="54"/>
    </location>
</feature>
<dbReference type="Proteomes" id="UP000008942">
    <property type="component" value="Unassembled WGS sequence"/>
</dbReference>
<keyword evidence="3" id="KW-1185">Reference proteome</keyword>
<accession>A0ABN0GJI6</accession>